<sequence length="51" mass="5473">MSDKTYQVAVVCGNCDFKGKVTIPKGKLVRESLCPKCGNKTLRDALAGEVT</sequence>
<dbReference type="AlphaFoldDB" id="X1QN67"/>
<evidence type="ECO:0000313" key="1">
    <source>
        <dbReference type="EMBL" id="GAI56231.1"/>
    </source>
</evidence>
<proteinExistence type="predicted"/>
<comment type="caution">
    <text evidence="1">The sequence shown here is derived from an EMBL/GenBank/DDBJ whole genome shotgun (WGS) entry which is preliminary data.</text>
</comment>
<gene>
    <name evidence="1" type="ORF">S06H3_60313</name>
</gene>
<name>X1QN67_9ZZZZ</name>
<accession>X1QN67</accession>
<reference evidence="1" key="1">
    <citation type="journal article" date="2014" name="Front. Microbiol.">
        <title>High frequency of phylogenetically diverse reductive dehalogenase-homologous genes in deep subseafloor sedimentary metagenomes.</title>
        <authorList>
            <person name="Kawai M."/>
            <person name="Futagami T."/>
            <person name="Toyoda A."/>
            <person name="Takaki Y."/>
            <person name="Nishi S."/>
            <person name="Hori S."/>
            <person name="Arai W."/>
            <person name="Tsubouchi T."/>
            <person name="Morono Y."/>
            <person name="Uchiyama I."/>
            <person name="Ito T."/>
            <person name="Fujiyama A."/>
            <person name="Inagaki F."/>
            <person name="Takami H."/>
        </authorList>
    </citation>
    <scope>NUCLEOTIDE SEQUENCE</scope>
    <source>
        <strain evidence="1">Expedition CK06-06</strain>
    </source>
</reference>
<dbReference type="EMBL" id="BARV01039330">
    <property type="protein sequence ID" value="GAI56231.1"/>
    <property type="molecule type" value="Genomic_DNA"/>
</dbReference>
<protein>
    <submittedName>
        <fullName evidence="1">Uncharacterized protein</fullName>
    </submittedName>
</protein>
<organism evidence="1">
    <name type="scientific">marine sediment metagenome</name>
    <dbReference type="NCBI Taxonomy" id="412755"/>
    <lineage>
        <taxon>unclassified sequences</taxon>
        <taxon>metagenomes</taxon>
        <taxon>ecological metagenomes</taxon>
    </lineage>
</organism>